<dbReference type="EMBL" id="JASCZI010072993">
    <property type="protein sequence ID" value="MED6142610.1"/>
    <property type="molecule type" value="Genomic_DNA"/>
</dbReference>
<feature type="non-terminal residue" evidence="1">
    <location>
        <position position="58"/>
    </location>
</feature>
<evidence type="ECO:0000313" key="1">
    <source>
        <dbReference type="EMBL" id="MED6142610.1"/>
    </source>
</evidence>
<dbReference type="PANTHER" id="PTHR33527:SF28">
    <property type="entry name" value="GB|AAD43168.1"/>
    <property type="match status" value="1"/>
</dbReference>
<sequence>MQDVQSVAEQPLFARMVVRPDAMSKIDAFLEGGRKVKFTINGKHVWARRYVRKGNKSR</sequence>
<keyword evidence="2" id="KW-1185">Reference proteome</keyword>
<accession>A0ABU6T2N5</accession>
<name>A0ABU6T2N5_9FABA</name>
<dbReference type="Proteomes" id="UP001341840">
    <property type="component" value="Unassembled WGS sequence"/>
</dbReference>
<reference evidence="1 2" key="1">
    <citation type="journal article" date="2023" name="Plants (Basel)">
        <title>Bridging the Gap: Combining Genomics and Transcriptomics Approaches to Understand Stylosanthes scabra, an Orphan Legume from the Brazilian Caatinga.</title>
        <authorList>
            <person name="Ferreira-Neto J.R.C."/>
            <person name="da Silva M.D."/>
            <person name="Binneck E."/>
            <person name="de Melo N.F."/>
            <person name="da Silva R.H."/>
            <person name="de Melo A.L.T.M."/>
            <person name="Pandolfi V."/>
            <person name="Bustamante F.O."/>
            <person name="Brasileiro-Vidal A.C."/>
            <person name="Benko-Iseppon A.M."/>
        </authorList>
    </citation>
    <scope>NUCLEOTIDE SEQUENCE [LARGE SCALE GENOMIC DNA]</scope>
    <source>
        <tissue evidence="1">Leaves</tissue>
    </source>
</reference>
<evidence type="ECO:0000313" key="2">
    <source>
        <dbReference type="Proteomes" id="UP001341840"/>
    </source>
</evidence>
<organism evidence="1 2">
    <name type="scientific">Stylosanthes scabra</name>
    <dbReference type="NCBI Taxonomy" id="79078"/>
    <lineage>
        <taxon>Eukaryota</taxon>
        <taxon>Viridiplantae</taxon>
        <taxon>Streptophyta</taxon>
        <taxon>Embryophyta</taxon>
        <taxon>Tracheophyta</taxon>
        <taxon>Spermatophyta</taxon>
        <taxon>Magnoliopsida</taxon>
        <taxon>eudicotyledons</taxon>
        <taxon>Gunneridae</taxon>
        <taxon>Pentapetalae</taxon>
        <taxon>rosids</taxon>
        <taxon>fabids</taxon>
        <taxon>Fabales</taxon>
        <taxon>Fabaceae</taxon>
        <taxon>Papilionoideae</taxon>
        <taxon>50 kb inversion clade</taxon>
        <taxon>dalbergioids sensu lato</taxon>
        <taxon>Dalbergieae</taxon>
        <taxon>Pterocarpus clade</taxon>
        <taxon>Stylosanthes</taxon>
    </lineage>
</organism>
<protein>
    <submittedName>
        <fullName evidence="1">Uncharacterized protein</fullName>
    </submittedName>
</protein>
<proteinExistence type="predicted"/>
<gene>
    <name evidence="1" type="ORF">PIB30_115447</name>
</gene>
<dbReference type="PANTHER" id="PTHR33527">
    <property type="entry name" value="OS07G0274300 PROTEIN"/>
    <property type="match status" value="1"/>
</dbReference>
<comment type="caution">
    <text evidence="1">The sequence shown here is derived from an EMBL/GenBank/DDBJ whole genome shotgun (WGS) entry which is preliminary data.</text>
</comment>